<dbReference type="AlphaFoldDB" id="A0A9D1P5R2"/>
<comment type="caution">
    <text evidence="8">The sequence shown here is derived from an EMBL/GenBank/DDBJ whole genome shotgun (WGS) entry which is preliminary data.</text>
</comment>
<feature type="domain" description="RNA polymerase sigma-70 region 2" evidence="6">
    <location>
        <begin position="4"/>
        <end position="69"/>
    </location>
</feature>
<dbReference type="GO" id="GO:0003677">
    <property type="term" value="F:DNA binding"/>
    <property type="evidence" value="ECO:0007669"/>
    <property type="project" value="UniProtKB-KW"/>
</dbReference>
<accession>A0A9D1P5R2</accession>
<keyword evidence="4" id="KW-0238">DNA-binding</keyword>
<reference evidence="8" key="1">
    <citation type="submission" date="2020-10" db="EMBL/GenBank/DDBJ databases">
        <authorList>
            <person name="Gilroy R."/>
        </authorList>
    </citation>
    <scope>NUCLEOTIDE SEQUENCE</scope>
    <source>
        <strain evidence="8">CHK183-6373</strain>
    </source>
</reference>
<protein>
    <submittedName>
        <fullName evidence="8">Sigma-70 family RNA polymerase sigma factor</fullName>
    </submittedName>
</protein>
<dbReference type="GO" id="GO:0006352">
    <property type="term" value="P:DNA-templated transcription initiation"/>
    <property type="evidence" value="ECO:0007669"/>
    <property type="project" value="InterPro"/>
</dbReference>
<dbReference type="SUPFAM" id="SSF88659">
    <property type="entry name" value="Sigma3 and sigma4 domains of RNA polymerase sigma factors"/>
    <property type="match status" value="1"/>
</dbReference>
<dbReference type="Pfam" id="PF08281">
    <property type="entry name" value="Sigma70_r4_2"/>
    <property type="match status" value="1"/>
</dbReference>
<sequence>MEEIYAKYNRLMFSVAWRYTKDPHEVEDIVSDSCLKLMKNLATLKTLDVPQQQAYIVKTVKHATFDGQKKEAFWHERSIPIDAETIWQVAGTENVEESVELKEKLSAVLWAIDSLPEKERLVLILYSQKHKNYREIASIAGLSEESIHKYLSRAR</sequence>
<gene>
    <name evidence="8" type="ORF">IAA64_03745</name>
</gene>
<dbReference type="PANTHER" id="PTHR43133">
    <property type="entry name" value="RNA POLYMERASE ECF-TYPE SIGMA FACTO"/>
    <property type="match status" value="1"/>
</dbReference>
<reference evidence="8" key="2">
    <citation type="journal article" date="2021" name="PeerJ">
        <title>Extensive microbial diversity within the chicken gut microbiome revealed by metagenomics and culture.</title>
        <authorList>
            <person name="Gilroy R."/>
            <person name="Ravi A."/>
            <person name="Getino M."/>
            <person name="Pursley I."/>
            <person name="Horton D.L."/>
            <person name="Alikhan N.F."/>
            <person name="Baker D."/>
            <person name="Gharbi K."/>
            <person name="Hall N."/>
            <person name="Watson M."/>
            <person name="Adriaenssens E.M."/>
            <person name="Foster-Nyarko E."/>
            <person name="Jarju S."/>
            <person name="Secka A."/>
            <person name="Antonio M."/>
            <person name="Oren A."/>
            <person name="Chaudhuri R.R."/>
            <person name="La Ragione R."/>
            <person name="Hildebrand F."/>
            <person name="Pallen M.J."/>
        </authorList>
    </citation>
    <scope>NUCLEOTIDE SEQUENCE</scope>
    <source>
        <strain evidence="8">CHK183-6373</strain>
    </source>
</reference>
<dbReference type="SUPFAM" id="SSF88946">
    <property type="entry name" value="Sigma2 domain of RNA polymerase sigma factors"/>
    <property type="match status" value="1"/>
</dbReference>
<dbReference type="InterPro" id="IPR013325">
    <property type="entry name" value="RNA_pol_sigma_r2"/>
</dbReference>
<evidence type="ECO:0000256" key="2">
    <source>
        <dbReference type="ARBA" id="ARBA00023015"/>
    </source>
</evidence>
<dbReference type="InterPro" id="IPR007627">
    <property type="entry name" value="RNA_pol_sigma70_r2"/>
</dbReference>
<dbReference type="InterPro" id="IPR036388">
    <property type="entry name" value="WH-like_DNA-bd_sf"/>
</dbReference>
<dbReference type="Pfam" id="PF04542">
    <property type="entry name" value="Sigma70_r2"/>
    <property type="match status" value="1"/>
</dbReference>
<dbReference type="GO" id="GO:0016987">
    <property type="term" value="F:sigma factor activity"/>
    <property type="evidence" value="ECO:0007669"/>
    <property type="project" value="UniProtKB-KW"/>
</dbReference>
<feature type="domain" description="RNA polymerase sigma factor 70 region 4 type 2" evidence="7">
    <location>
        <begin position="111"/>
        <end position="155"/>
    </location>
</feature>
<dbReference type="PANTHER" id="PTHR43133:SF8">
    <property type="entry name" value="RNA POLYMERASE SIGMA FACTOR HI_1459-RELATED"/>
    <property type="match status" value="1"/>
</dbReference>
<evidence type="ECO:0000313" key="9">
    <source>
        <dbReference type="Proteomes" id="UP000886884"/>
    </source>
</evidence>
<evidence type="ECO:0000259" key="6">
    <source>
        <dbReference type="Pfam" id="PF04542"/>
    </source>
</evidence>
<dbReference type="InterPro" id="IPR014284">
    <property type="entry name" value="RNA_pol_sigma-70_dom"/>
</dbReference>
<evidence type="ECO:0000256" key="4">
    <source>
        <dbReference type="ARBA" id="ARBA00023125"/>
    </source>
</evidence>
<evidence type="ECO:0000256" key="1">
    <source>
        <dbReference type="ARBA" id="ARBA00010641"/>
    </source>
</evidence>
<dbReference type="Proteomes" id="UP000886884">
    <property type="component" value="Unassembled WGS sequence"/>
</dbReference>
<evidence type="ECO:0000256" key="3">
    <source>
        <dbReference type="ARBA" id="ARBA00023082"/>
    </source>
</evidence>
<name>A0A9D1P5R2_9FIRM</name>
<feature type="non-terminal residue" evidence="8">
    <location>
        <position position="155"/>
    </location>
</feature>
<dbReference type="InterPro" id="IPR039425">
    <property type="entry name" value="RNA_pol_sigma-70-like"/>
</dbReference>
<evidence type="ECO:0000256" key="5">
    <source>
        <dbReference type="ARBA" id="ARBA00023163"/>
    </source>
</evidence>
<evidence type="ECO:0000259" key="7">
    <source>
        <dbReference type="Pfam" id="PF08281"/>
    </source>
</evidence>
<proteinExistence type="inferred from homology"/>
<dbReference type="CDD" id="cd06171">
    <property type="entry name" value="Sigma70_r4"/>
    <property type="match status" value="1"/>
</dbReference>
<dbReference type="NCBIfam" id="TIGR02937">
    <property type="entry name" value="sigma70-ECF"/>
    <property type="match status" value="1"/>
</dbReference>
<comment type="similarity">
    <text evidence="1">Belongs to the sigma-70 factor family. ECF subfamily.</text>
</comment>
<dbReference type="Gene3D" id="1.10.1740.10">
    <property type="match status" value="1"/>
</dbReference>
<keyword evidence="2" id="KW-0805">Transcription regulation</keyword>
<organism evidence="8 9">
    <name type="scientific">Candidatus Ornithocaccomicrobium faecavium</name>
    <dbReference type="NCBI Taxonomy" id="2840890"/>
    <lineage>
        <taxon>Bacteria</taxon>
        <taxon>Bacillati</taxon>
        <taxon>Bacillota</taxon>
        <taxon>Clostridia</taxon>
        <taxon>Candidatus Ornithocaccomicrobium</taxon>
    </lineage>
</organism>
<keyword evidence="3" id="KW-0731">Sigma factor</keyword>
<dbReference type="InterPro" id="IPR013324">
    <property type="entry name" value="RNA_pol_sigma_r3/r4-like"/>
</dbReference>
<dbReference type="Gene3D" id="1.10.10.10">
    <property type="entry name" value="Winged helix-like DNA-binding domain superfamily/Winged helix DNA-binding domain"/>
    <property type="match status" value="1"/>
</dbReference>
<keyword evidence="5" id="KW-0804">Transcription</keyword>
<evidence type="ECO:0000313" key="8">
    <source>
        <dbReference type="EMBL" id="HIV27059.1"/>
    </source>
</evidence>
<dbReference type="InterPro" id="IPR013249">
    <property type="entry name" value="RNA_pol_sigma70_r4_t2"/>
</dbReference>
<dbReference type="EMBL" id="DVOT01000066">
    <property type="protein sequence ID" value="HIV27059.1"/>
    <property type="molecule type" value="Genomic_DNA"/>
</dbReference>